<feature type="transmembrane region" description="Helical" evidence="2">
    <location>
        <begin position="6"/>
        <end position="25"/>
    </location>
</feature>
<accession>A0A067LZ64</accession>
<dbReference type="Proteomes" id="UP000027195">
    <property type="component" value="Unassembled WGS sequence"/>
</dbReference>
<protein>
    <submittedName>
        <fullName evidence="3">Uncharacterized protein</fullName>
    </submittedName>
</protein>
<keyword evidence="2" id="KW-0812">Transmembrane</keyword>
<keyword evidence="4" id="KW-1185">Reference proteome</keyword>
<feature type="region of interest" description="Disordered" evidence="1">
    <location>
        <begin position="86"/>
        <end position="190"/>
    </location>
</feature>
<sequence length="190" mass="21007">MADPGTIVAGVCLACILPTLQYFSWKHDFGARGFGGQQSTWCRFDCGWERKAAHEVDVALHEWGRTGKRVVKQQYERAIPMVQLVAKRGPRATPAQPDPNLKENIGSRSEIDHGDEEFDEEDLHLGRPVSPRRSNDYASRGLDPGPSSFSPTSLTFPPSLQTRVAERGAMSGYDSDDTLAGTFESGRPMR</sequence>
<reference evidence="4" key="1">
    <citation type="journal article" date="2014" name="Proc. Natl. Acad. Sci. U.S.A.">
        <title>Extensive sampling of basidiomycete genomes demonstrates inadequacy of the white-rot/brown-rot paradigm for wood decay fungi.</title>
        <authorList>
            <person name="Riley R."/>
            <person name="Salamov A.A."/>
            <person name="Brown D.W."/>
            <person name="Nagy L.G."/>
            <person name="Floudas D."/>
            <person name="Held B.W."/>
            <person name="Levasseur A."/>
            <person name="Lombard V."/>
            <person name="Morin E."/>
            <person name="Otillar R."/>
            <person name="Lindquist E.A."/>
            <person name="Sun H."/>
            <person name="LaButti K.M."/>
            <person name="Schmutz J."/>
            <person name="Jabbour D."/>
            <person name="Luo H."/>
            <person name="Baker S.E."/>
            <person name="Pisabarro A.G."/>
            <person name="Walton J.D."/>
            <person name="Blanchette R.A."/>
            <person name="Henrissat B."/>
            <person name="Martin F."/>
            <person name="Cullen D."/>
            <person name="Hibbett D.S."/>
            <person name="Grigoriev I.V."/>
        </authorList>
    </citation>
    <scope>NUCLEOTIDE SEQUENCE [LARGE SCALE GENOMIC DNA]</scope>
    <source>
        <strain evidence="4">FD-172 SS1</strain>
    </source>
</reference>
<dbReference type="EMBL" id="KL198103">
    <property type="protein sequence ID" value="KDQ07670.1"/>
    <property type="molecule type" value="Genomic_DNA"/>
</dbReference>
<gene>
    <name evidence="3" type="ORF">BOTBODRAFT_180539</name>
</gene>
<feature type="compositionally biased region" description="Acidic residues" evidence="1">
    <location>
        <begin position="113"/>
        <end position="122"/>
    </location>
</feature>
<evidence type="ECO:0000313" key="3">
    <source>
        <dbReference type="EMBL" id="KDQ07670.1"/>
    </source>
</evidence>
<evidence type="ECO:0000313" key="4">
    <source>
        <dbReference type="Proteomes" id="UP000027195"/>
    </source>
</evidence>
<evidence type="ECO:0000256" key="2">
    <source>
        <dbReference type="SAM" id="Phobius"/>
    </source>
</evidence>
<feature type="compositionally biased region" description="Low complexity" evidence="1">
    <location>
        <begin position="146"/>
        <end position="160"/>
    </location>
</feature>
<dbReference type="AlphaFoldDB" id="A0A067LZ64"/>
<proteinExistence type="predicted"/>
<keyword evidence="2" id="KW-1133">Transmembrane helix</keyword>
<name>A0A067LZ64_BOTB1</name>
<evidence type="ECO:0000256" key="1">
    <source>
        <dbReference type="SAM" id="MobiDB-lite"/>
    </source>
</evidence>
<keyword evidence="2" id="KW-0472">Membrane</keyword>
<dbReference type="InParanoid" id="A0A067LZ64"/>
<dbReference type="HOGENOM" id="CLU_1427775_0_0_1"/>
<organism evidence="3 4">
    <name type="scientific">Botryobasidium botryosum (strain FD-172 SS1)</name>
    <dbReference type="NCBI Taxonomy" id="930990"/>
    <lineage>
        <taxon>Eukaryota</taxon>
        <taxon>Fungi</taxon>
        <taxon>Dikarya</taxon>
        <taxon>Basidiomycota</taxon>
        <taxon>Agaricomycotina</taxon>
        <taxon>Agaricomycetes</taxon>
        <taxon>Cantharellales</taxon>
        <taxon>Botryobasidiaceae</taxon>
        <taxon>Botryobasidium</taxon>
    </lineage>
</organism>